<dbReference type="RefSeq" id="WP_086333899.1">
    <property type="nucleotide sequence ID" value="NZ_CP018791.1"/>
</dbReference>
<dbReference type="EMBL" id="CP018791">
    <property type="protein sequence ID" value="ARR02648.1"/>
    <property type="molecule type" value="Genomic_DNA"/>
</dbReference>
<keyword evidence="1" id="KW-1133">Transmembrane helix</keyword>
<protein>
    <submittedName>
        <fullName evidence="2">Type II secretion system protein</fullName>
    </submittedName>
</protein>
<dbReference type="InterPro" id="IPR045584">
    <property type="entry name" value="Pilin-like"/>
</dbReference>
<evidence type="ECO:0000256" key="1">
    <source>
        <dbReference type="SAM" id="Phobius"/>
    </source>
</evidence>
<reference evidence="2 3" key="1">
    <citation type="journal article" date="2017" name="Genome Biol. Evol.">
        <title>Comparative Genomic Analysis Identifies a Campylobacter Clade Deficient in Selenium Metabolism.</title>
        <authorList>
            <person name="Miller W.G."/>
            <person name="Yee E."/>
            <person name="Lopes B.S."/>
            <person name="Chapman M.H."/>
            <person name="Huynh S."/>
            <person name="Bono J.L."/>
            <person name="Parker C.T."/>
            <person name="Strachan N.J.C."/>
            <person name="Forbes K.J."/>
        </authorList>
    </citation>
    <scope>NUCLEOTIDE SEQUENCE [LARGE SCALE GENOMIC DNA]</scope>
    <source>
        <strain evidence="2 3">RM8964</strain>
    </source>
</reference>
<feature type="transmembrane region" description="Helical" evidence="1">
    <location>
        <begin position="6"/>
        <end position="30"/>
    </location>
</feature>
<dbReference type="Gene3D" id="3.30.700.10">
    <property type="entry name" value="Glycoprotein, Type 4 Pilin"/>
    <property type="match status" value="1"/>
</dbReference>
<keyword evidence="1" id="KW-0812">Transmembrane</keyword>
<accession>A0A1X9T2C3</accession>
<keyword evidence="1" id="KW-0472">Membrane</keyword>
<evidence type="ECO:0000313" key="2">
    <source>
        <dbReference type="EMBL" id="ARR02648.1"/>
    </source>
</evidence>
<dbReference type="AlphaFoldDB" id="A0A1X9T2C3"/>
<dbReference type="InterPro" id="IPR012902">
    <property type="entry name" value="N_methyl_site"/>
</dbReference>
<organism evidence="2 3">
    <name type="scientific">Campylobacter vicugnae</name>
    <dbReference type="NCBI Taxonomy" id="1660076"/>
    <lineage>
        <taxon>Bacteria</taxon>
        <taxon>Pseudomonadati</taxon>
        <taxon>Campylobacterota</taxon>
        <taxon>Epsilonproteobacteria</taxon>
        <taxon>Campylobacterales</taxon>
        <taxon>Campylobacteraceae</taxon>
        <taxon>Campylobacter</taxon>
    </lineage>
</organism>
<dbReference type="STRING" id="1660074.CVIC8964_1255"/>
<name>A0A1X9T2C3_9BACT</name>
<gene>
    <name evidence="2" type="ORF">CVIC8964_1255</name>
</gene>
<dbReference type="NCBIfam" id="TIGR02532">
    <property type="entry name" value="IV_pilin_GFxxxE"/>
    <property type="match status" value="1"/>
</dbReference>
<dbReference type="OrthoDB" id="5362878at2"/>
<evidence type="ECO:0000313" key="3">
    <source>
        <dbReference type="Proteomes" id="UP000194265"/>
    </source>
</evidence>
<sequence>MIKAFSLIELAFVIIILGVLLSIAVPRVFFSKNEADILKIKTDLATIQANILHQKTALLLSAKIQEPTLNTQILHSINLSKWSVDVNTLIYNEEVKFSYDNNATIKCLSPQNICDKLKL</sequence>
<dbReference type="SUPFAM" id="SSF54523">
    <property type="entry name" value="Pili subunits"/>
    <property type="match status" value="1"/>
</dbReference>
<dbReference type="Proteomes" id="UP000194265">
    <property type="component" value="Chromosome"/>
</dbReference>
<proteinExistence type="predicted"/>